<dbReference type="GO" id="GO:0005576">
    <property type="term" value="C:extracellular region"/>
    <property type="evidence" value="ECO:0007669"/>
    <property type="project" value="TreeGrafter"/>
</dbReference>
<dbReference type="InterPro" id="IPR000490">
    <property type="entry name" value="Glyco_hydro_17"/>
</dbReference>
<dbReference type="Gene3D" id="3.20.20.80">
    <property type="entry name" value="Glycosidases"/>
    <property type="match status" value="2"/>
</dbReference>
<dbReference type="GO" id="GO:0009277">
    <property type="term" value="C:fungal-type cell wall"/>
    <property type="evidence" value="ECO:0007669"/>
    <property type="project" value="TreeGrafter"/>
</dbReference>
<keyword evidence="6" id="KW-1003">Cell membrane</keyword>
<dbReference type="Proteomes" id="UP000092993">
    <property type="component" value="Unassembled WGS sequence"/>
</dbReference>
<evidence type="ECO:0000256" key="18">
    <source>
        <dbReference type="ARBA" id="ARBA00043078"/>
    </source>
</evidence>
<evidence type="ECO:0000256" key="12">
    <source>
        <dbReference type="ARBA" id="ARBA00023180"/>
    </source>
</evidence>
<comment type="similarity">
    <text evidence="4 19">Belongs to the glycosyl hydrolase 17 family.</text>
</comment>
<evidence type="ECO:0000256" key="1">
    <source>
        <dbReference type="ARBA" id="ARBA00000382"/>
    </source>
</evidence>
<name>A0A1C7MAH1_GRIFR</name>
<keyword evidence="13" id="KW-0119">Carbohydrate metabolism</keyword>
<evidence type="ECO:0000256" key="3">
    <source>
        <dbReference type="ARBA" id="ARBA00004401"/>
    </source>
</evidence>
<dbReference type="OrthoDB" id="68336at2759"/>
<keyword evidence="14" id="KW-0961">Cell wall biogenesis/degradation</keyword>
<evidence type="ECO:0000256" key="20">
    <source>
        <dbReference type="SAM" id="MobiDB-lite"/>
    </source>
</evidence>
<evidence type="ECO:0000313" key="23">
    <source>
        <dbReference type="Proteomes" id="UP000092993"/>
    </source>
</evidence>
<comment type="function">
    <text evidence="16">Glucanases play a role in cell expansion during growth, in cell-cell fusion during mating, and in spore release during sporulation. This enzyme may be involved in beta-glucan degradation. Active on laminarin and lichenan.</text>
</comment>
<keyword evidence="23" id="KW-1185">Reference proteome</keyword>
<evidence type="ECO:0000256" key="15">
    <source>
        <dbReference type="ARBA" id="ARBA00023326"/>
    </source>
</evidence>
<dbReference type="PANTHER" id="PTHR16631:SF17">
    <property type="entry name" value="GLUCAN ENDO-1,3-BETA-GLUCOSIDASE BTGC"/>
    <property type="match status" value="1"/>
</dbReference>
<comment type="catalytic activity">
    <reaction evidence="1">
        <text>Hydrolysis of (1-&gt;3)-beta-D-glucosidic linkages in (1-&gt;3)-beta-D-glucans.</text>
        <dbReference type="EC" id="3.2.1.39"/>
    </reaction>
</comment>
<dbReference type="InterPro" id="IPR050732">
    <property type="entry name" value="Beta-glucan_modifiers"/>
</dbReference>
<keyword evidence="10" id="KW-0378">Hydrolase</keyword>
<feature type="region of interest" description="Disordered" evidence="20">
    <location>
        <begin position="131"/>
        <end position="158"/>
    </location>
</feature>
<dbReference type="PANTHER" id="PTHR16631">
    <property type="entry name" value="GLUCAN 1,3-BETA-GLUCOSIDASE"/>
    <property type="match status" value="1"/>
</dbReference>
<evidence type="ECO:0000256" key="17">
    <source>
        <dbReference type="ARBA" id="ARBA00042373"/>
    </source>
</evidence>
<dbReference type="OMA" id="IHAWFAN"/>
<keyword evidence="21" id="KW-1133">Transmembrane helix</keyword>
<evidence type="ECO:0000256" key="16">
    <source>
        <dbReference type="ARBA" id="ARBA00037649"/>
    </source>
</evidence>
<evidence type="ECO:0000313" key="22">
    <source>
        <dbReference type="EMBL" id="OBZ72004.1"/>
    </source>
</evidence>
<evidence type="ECO:0000256" key="14">
    <source>
        <dbReference type="ARBA" id="ARBA00023316"/>
    </source>
</evidence>
<sequence>MSIHRDSPVRATGSNPDLNDYFDADLPPPHRLSGVDDPYAFASPRPSGHNTARSSYLNVSHSESANMPLNEGYSNMEEPYGNAAYSSSAWLEKEQARSRRSKWVVVGSLLALLGLIAAGVAIGVTVSRNKSKTSSNLSSSSSGSASVVNQTNPNDPSTFQLDSRLKKSFYGLAYTPAGSQYPACGNSLADVIEDIQLISQLTPRIRLYGADCNQSALVLEAIKQTKVDLKVYLANYPIPTNSTPYTRQRDAIIEAIQTYGTDNILGVTVGNEFILNYVTAAGVSDPNSAIGNEGGQLLLANITDTRNALAALNLNQTMPVGNADAGSFFNNEVLAAVDYGMSNVHPWFANVSIDQAAAWTNEFFQENNVIVANQLANKPTMYIAETGWPSNSSDVSNMSNGPSTASEPNLQTFLDTFVCQANQNGTGYFFFEYFDEVWKDIEFGGVEGWWGLFYSNKTLKNIQIPDCLVS</sequence>
<keyword evidence="7" id="KW-0134">Cell wall</keyword>
<evidence type="ECO:0000256" key="5">
    <source>
        <dbReference type="ARBA" id="ARBA00012780"/>
    </source>
</evidence>
<dbReference type="AlphaFoldDB" id="A0A1C7MAH1"/>
<evidence type="ECO:0000256" key="2">
    <source>
        <dbReference type="ARBA" id="ARBA00004191"/>
    </source>
</evidence>
<evidence type="ECO:0000256" key="11">
    <source>
        <dbReference type="ARBA" id="ARBA00023136"/>
    </source>
</evidence>
<evidence type="ECO:0000256" key="9">
    <source>
        <dbReference type="ARBA" id="ARBA00022729"/>
    </source>
</evidence>
<evidence type="ECO:0000256" key="4">
    <source>
        <dbReference type="ARBA" id="ARBA00008773"/>
    </source>
</evidence>
<comment type="subcellular location">
    <subcellularLocation>
        <location evidence="3">Cell membrane</location>
        <topology evidence="3">Single-pass type II membrane protein</topology>
    </subcellularLocation>
    <subcellularLocation>
        <location evidence="2">Secreted</location>
        <location evidence="2">Cell wall</location>
    </subcellularLocation>
</comment>
<proteinExistence type="inferred from homology"/>
<dbReference type="EMBL" id="LUGG01000009">
    <property type="protein sequence ID" value="OBZ72004.1"/>
    <property type="molecule type" value="Genomic_DNA"/>
</dbReference>
<dbReference type="SUPFAM" id="SSF51445">
    <property type="entry name" value="(Trans)glycosidases"/>
    <property type="match status" value="1"/>
</dbReference>
<dbReference type="Pfam" id="PF00332">
    <property type="entry name" value="Glyco_hydro_17"/>
    <property type="match status" value="1"/>
</dbReference>
<dbReference type="EC" id="3.2.1.39" evidence="5"/>
<dbReference type="GO" id="GO:0000272">
    <property type="term" value="P:polysaccharide catabolic process"/>
    <property type="evidence" value="ECO:0007669"/>
    <property type="project" value="UniProtKB-KW"/>
</dbReference>
<protein>
    <recommendedName>
        <fullName evidence="5">glucan endo-1,3-beta-D-glucosidase</fullName>
        <ecNumber evidence="5">3.2.1.39</ecNumber>
    </recommendedName>
    <alternativeName>
        <fullName evidence="18">Endo-1,3-beta-glucanase btgC</fullName>
    </alternativeName>
    <alternativeName>
        <fullName evidence="17">Laminarinase btgC</fullName>
    </alternativeName>
</protein>
<keyword evidence="12" id="KW-0325">Glycoprotein</keyword>
<dbReference type="STRING" id="5627.A0A1C7MAH1"/>
<keyword evidence="11 21" id="KW-0472">Membrane</keyword>
<evidence type="ECO:0000256" key="13">
    <source>
        <dbReference type="ARBA" id="ARBA00023277"/>
    </source>
</evidence>
<dbReference type="InterPro" id="IPR017853">
    <property type="entry name" value="GH"/>
</dbReference>
<keyword evidence="15" id="KW-0624">Polysaccharide degradation</keyword>
<feature type="compositionally biased region" description="Low complexity" evidence="20">
    <location>
        <begin position="131"/>
        <end position="146"/>
    </location>
</feature>
<evidence type="ECO:0000256" key="6">
    <source>
        <dbReference type="ARBA" id="ARBA00022475"/>
    </source>
</evidence>
<dbReference type="GO" id="GO:0042973">
    <property type="term" value="F:glucan endo-1,3-beta-D-glucosidase activity"/>
    <property type="evidence" value="ECO:0007669"/>
    <property type="project" value="UniProtKB-EC"/>
</dbReference>
<feature type="region of interest" description="Disordered" evidence="20">
    <location>
        <begin position="1"/>
        <end position="21"/>
    </location>
</feature>
<keyword evidence="21" id="KW-0812">Transmembrane</keyword>
<gene>
    <name evidence="22" type="primary">btgC</name>
    <name evidence="22" type="ORF">A0H81_07571</name>
</gene>
<keyword evidence="9" id="KW-0732">Signal</keyword>
<accession>A0A1C7MAH1</accession>
<dbReference type="GO" id="GO:0005886">
    <property type="term" value="C:plasma membrane"/>
    <property type="evidence" value="ECO:0007669"/>
    <property type="project" value="UniProtKB-SubCell"/>
</dbReference>
<evidence type="ECO:0000256" key="19">
    <source>
        <dbReference type="RuleBase" id="RU004335"/>
    </source>
</evidence>
<evidence type="ECO:0000256" key="7">
    <source>
        <dbReference type="ARBA" id="ARBA00022512"/>
    </source>
</evidence>
<feature type="compositionally biased region" description="Polar residues" evidence="20">
    <location>
        <begin position="147"/>
        <end position="158"/>
    </location>
</feature>
<organism evidence="22 23">
    <name type="scientific">Grifola frondosa</name>
    <name type="common">Maitake</name>
    <name type="synonym">Polyporus frondosus</name>
    <dbReference type="NCBI Taxonomy" id="5627"/>
    <lineage>
        <taxon>Eukaryota</taxon>
        <taxon>Fungi</taxon>
        <taxon>Dikarya</taxon>
        <taxon>Basidiomycota</taxon>
        <taxon>Agaricomycotina</taxon>
        <taxon>Agaricomycetes</taxon>
        <taxon>Polyporales</taxon>
        <taxon>Grifolaceae</taxon>
        <taxon>Grifola</taxon>
    </lineage>
</organism>
<keyword evidence="8" id="KW-0964">Secreted</keyword>
<comment type="caution">
    <text evidence="22">The sequence shown here is derived from an EMBL/GenBank/DDBJ whole genome shotgun (WGS) entry which is preliminary data.</text>
</comment>
<reference evidence="22 23" key="1">
    <citation type="submission" date="2016-03" db="EMBL/GenBank/DDBJ databases">
        <title>Whole genome sequencing of Grifola frondosa 9006-11.</title>
        <authorList>
            <person name="Min B."/>
            <person name="Park H."/>
            <person name="Kim J.-G."/>
            <person name="Cho H."/>
            <person name="Oh Y.-L."/>
            <person name="Kong W.-S."/>
            <person name="Choi I.-G."/>
        </authorList>
    </citation>
    <scope>NUCLEOTIDE SEQUENCE [LARGE SCALE GENOMIC DNA]</scope>
    <source>
        <strain evidence="22 23">9006-11</strain>
    </source>
</reference>
<dbReference type="GO" id="GO:0009986">
    <property type="term" value="C:cell surface"/>
    <property type="evidence" value="ECO:0007669"/>
    <property type="project" value="TreeGrafter"/>
</dbReference>
<dbReference type="GO" id="GO:0071555">
    <property type="term" value="P:cell wall organization"/>
    <property type="evidence" value="ECO:0007669"/>
    <property type="project" value="UniProtKB-KW"/>
</dbReference>
<feature type="transmembrane region" description="Helical" evidence="21">
    <location>
        <begin position="103"/>
        <end position="126"/>
    </location>
</feature>
<evidence type="ECO:0000256" key="8">
    <source>
        <dbReference type="ARBA" id="ARBA00022525"/>
    </source>
</evidence>
<evidence type="ECO:0000256" key="21">
    <source>
        <dbReference type="SAM" id="Phobius"/>
    </source>
</evidence>
<evidence type="ECO:0000256" key="10">
    <source>
        <dbReference type="ARBA" id="ARBA00022801"/>
    </source>
</evidence>